<gene>
    <name evidence="1" type="ORF">G2W53_036308</name>
</gene>
<name>A0A834SVN0_9FABA</name>
<keyword evidence="2" id="KW-1185">Reference proteome</keyword>
<organism evidence="1 2">
    <name type="scientific">Senna tora</name>
    <dbReference type="NCBI Taxonomy" id="362788"/>
    <lineage>
        <taxon>Eukaryota</taxon>
        <taxon>Viridiplantae</taxon>
        <taxon>Streptophyta</taxon>
        <taxon>Embryophyta</taxon>
        <taxon>Tracheophyta</taxon>
        <taxon>Spermatophyta</taxon>
        <taxon>Magnoliopsida</taxon>
        <taxon>eudicotyledons</taxon>
        <taxon>Gunneridae</taxon>
        <taxon>Pentapetalae</taxon>
        <taxon>rosids</taxon>
        <taxon>fabids</taxon>
        <taxon>Fabales</taxon>
        <taxon>Fabaceae</taxon>
        <taxon>Caesalpinioideae</taxon>
        <taxon>Cassia clade</taxon>
        <taxon>Senna</taxon>
    </lineage>
</organism>
<comment type="caution">
    <text evidence="1">The sequence shown here is derived from an EMBL/GenBank/DDBJ whole genome shotgun (WGS) entry which is preliminary data.</text>
</comment>
<proteinExistence type="predicted"/>
<dbReference type="EMBL" id="JAAIUW010000011">
    <property type="protein sequence ID" value="KAF7809565.1"/>
    <property type="molecule type" value="Genomic_DNA"/>
</dbReference>
<protein>
    <submittedName>
        <fullName evidence="1">Uncharacterized protein</fullName>
    </submittedName>
</protein>
<evidence type="ECO:0000313" key="1">
    <source>
        <dbReference type="EMBL" id="KAF7809565.1"/>
    </source>
</evidence>
<sequence>MEIQSSLERLNSYSFTNMKHLRVGAEPSDGSTVRSKIEILK</sequence>
<reference evidence="1" key="1">
    <citation type="submission" date="2020-09" db="EMBL/GenBank/DDBJ databases">
        <title>Genome-Enabled Discovery of Anthraquinone Biosynthesis in Senna tora.</title>
        <authorList>
            <person name="Kang S.-H."/>
            <person name="Pandey R.P."/>
            <person name="Lee C.-M."/>
            <person name="Sim J.-S."/>
            <person name="Jeong J.-T."/>
            <person name="Choi B.-S."/>
            <person name="Jung M."/>
            <person name="Ginzburg D."/>
            <person name="Zhao K."/>
            <person name="Won S.Y."/>
            <person name="Oh T.-J."/>
            <person name="Yu Y."/>
            <person name="Kim N.-H."/>
            <person name="Lee O.R."/>
            <person name="Lee T.-H."/>
            <person name="Bashyal P."/>
            <person name="Kim T.-S."/>
            <person name="Lee W.-H."/>
            <person name="Kawkins C."/>
            <person name="Kim C.-K."/>
            <person name="Kim J.S."/>
            <person name="Ahn B.O."/>
            <person name="Rhee S.Y."/>
            <person name="Sohng J.K."/>
        </authorList>
    </citation>
    <scope>NUCLEOTIDE SEQUENCE</scope>
    <source>
        <tissue evidence="1">Leaf</tissue>
    </source>
</reference>
<dbReference type="AlphaFoldDB" id="A0A834SVN0"/>
<evidence type="ECO:0000313" key="2">
    <source>
        <dbReference type="Proteomes" id="UP000634136"/>
    </source>
</evidence>
<dbReference type="Proteomes" id="UP000634136">
    <property type="component" value="Unassembled WGS sequence"/>
</dbReference>
<accession>A0A834SVN0</accession>